<evidence type="ECO:0000256" key="6">
    <source>
        <dbReference type="ARBA" id="ARBA00023180"/>
    </source>
</evidence>
<dbReference type="OMA" id="QCKYGYW"/>
<keyword evidence="12" id="KW-1185">Reference proteome</keyword>
<gene>
    <name evidence="11" type="ORF">TCLT_LOCUS7400</name>
</gene>
<dbReference type="Gene3D" id="2.60.40.1180">
    <property type="entry name" value="Golgi alpha-mannosidase II"/>
    <property type="match status" value="2"/>
</dbReference>
<evidence type="ECO:0000313" key="13">
    <source>
        <dbReference type="WBParaSite" id="TCLT_0000741101-mRNA-1"/>
    </source>
</evidence>
<dbReference type="SUPFAM" id="SSF51445">
    <property type="entry name" value="(Trans)glycosidases"/>
    <property type="match status" value="1"/>
</dbReference>
<dbReference type="SUPFAM" id="SSF51011">
    <property type="entry name" value="Glycosyl hydrolase domain"/>
    <property type="match status" value="1"/>
</dbReference>
<dbReference type="InterPro" id="IPR030458">
    <property type="entry name" value="Glyco_hydro_31_AS"/>
</dbReference>
<dbReference type="Pfam" id="PF13802">
    <property type="entry name" value="Gal_mutarotas_2"/>
    <property type="match status" value="1"/>
</dbReference>
<dbReference type="PROSITE" id="PS00129">
    <property type="entry name" value="GLYCOSYL_HYDROL_F31_1"/>
    <property type="match status" value="1"/>
</dbReference>
<dbReference type="PANTHER" id="PTHR22762">
    <property type="entry name" value="ALPHA-GLUCOSIDASE"/>
    <property type="match status" value="1"/>
</dbReference>
<evidence type="ECO:0000256" key="5">
    <source>
        <dbReference type="ARBA" id="ARBA00023157"/>
    </source>
</evidence>
<organism evidence="13">
    <name type="scientific">Thelazia callipaeda</name>
    <name type="common">Oriental eyeworm</name>
    <name type="synonym">Parasitic nematode</name>
    <dbReference type="NCBI Taxonomy" id="103827"/>
    <lineage>
        <taxon>Eukaryota</taxon>
        <taxon>Metazoa</taxon>
        <taxon>Ecdysozoa</taxon>
        <taxon>Nematoda</taxon>
        <taxon>Chromadorea</taxon>
        <taxon>Rhabditida</taxon>
        <taxon>Spirurina</taxon>
        <taxon>Spiruromorpha</taxon>
        <taxon>Thelazioidea</taxon>
        <taxon>Thelaziidae</taxon>
        <taxon>Thelazia</taxon>
    </lineage>
</organism>
<comment type="caution">
    <text evidence="8">Lacks conserved residue(s) required for the propagation of feature annotation.</text>
</comment>
<dbReference type="AlphaFoldDB" id="A0A0N5D3A8"/>
<dbReference type="InterPro" id="IPR011013">
    <property type="entry name" value="Gal_mutarotase_sf_dom"/>
</dbReference>
<dbReference type="CDD" id="cd06602">
    <property type="entry name" value="GH31_MGAM_SI_GAA"/>
    <property type="match status" value="1"/>
</dbReference>
<evidence type="ECO:0000313" key="12">
    <source>
        <dbReference type="Proteomes" id="UP000276776"/>
    </source>
</evidence>
<dbReference type="Gene3D" id="4.10.110.10">
    <property type="entry name" value="Spasmolytic Protein, domain 1"/>
    <property type="match status" value="1"/>
</dbReference>
<dbReference type="Pfam" id="PF00088">
    <property type="entry name" value="Trefoil"/>
    <property type="match status" value="1"/>
</dbReference>
<dbReference type="Gene3D" id="3.20.20.80">
    <property type="entry name" value="Glycosidases"/>
    <property type="match status" value="1"/>
</dbReference>
<comment type="similarity">
    <text evidence="2 9">Belongs to the glycosyl hydrolase 31 family.</text>
</comment>
<dbReference type="SUPFAM" id="SSF74650">
    <property type="entry name" value="Galactose mutarotase-like"/>
    <property type="match status" value="1"/>
</dbReference>
<evidence type="ECO:0000256" key="7">
    <source>
        <dbReference type="ARBA" id="ARBA00023295"/>
    </source>
</evidence>
<dbReference type="Proteomes" id="UP000276776">
    <property type="component" value="Unassembled WGS sequence"/>
</dbReference>
<dbReference type="GO" id="GO:0004558">
    <property type="term" value="F:alpha-1,4-glucosidase activity"/>
    <property type="evidence" value="ECO:0007669"/>
    <property type="project" value="TreeGrafter"/>
</dbReference>
<evidence type="ECO:0000259" key="10">
    <source>
        <dbReference type="PROSITE" id="PS51448"/>
    </source>
</evidence>
<dbReference type="CDD" id="cd14752">
    <property type="entry name" value="GH31_N"/>
    <property type="match status" value="1"/>
</dbReference>
<dbReference type="WBParaSite" id="TCLT_0000741101-mRNA-1">
    <property type="protein sequence ID" value="TCLT_0000741101-mRNA-1"/>
    <property type="gene ID" value="TCLT_0000741101"/>
</dbReference>
<keyword evidence="6" id="KW-0325">Glycoprotein</keyword>
<proteinExistence type="inferred from homology"/>
<dbReference type="InterPro" id="IPR013780">
    <property type="entry name" value="Glyco_hydro_b"/>
</dbReference>
<dbReference type="InterPro" id="IPR025887">
    <property type="entry name" value="Glyco_hydro_31_N_dom"/>
</dbReference>
<dbReference type="SMART" id="SM00018">
    <property type="entry name" value="PD"/>
    <property type="match status" value="1"/>
</dbReference>
<dbReference type="GO" id="GO:0030246">
    <property type="term" value="F:carbohydrate binding"/>
    <property type="evidence" value="ECO:0007669"/>
    <property type="project" value="InterPro"/>
</dbReference>
<keyword evidence="5" id="KW-1015">Disulfide bond</keyword>
<dbReference type="SUPFAM" id="SSF57492">
    <property type="entry name" value="Trefoil"/>
    <property type="match status" value="1"/>
</dbReference>
<accession>A0A0N5D3A8</accession>
<dbReference type="CDD" id="cd00111">
    <property type="entry name" value="Trefoil"/>
    <property type="match status" value="1"/>
</dbReference>
<dbReference type="InterPro" id="IPR048395">
    <property type="entry name" value="Glyco_hydro_31_C"/>
</dbReference>
<dbReference type="Gene3D" id="2.60.40.1760">
    <property type="entry name" value="glycosyl hydrolase (family 31)"/>
    <property type="match status" value="1"/>
</dbReference>
<evidence type="ECO:0000256" key="4">
    <source>
        <dbReference type="ARBA" id="ARBA00023136"/>
    </source>
</evidence>
<dbReference type="PROSITE" id="PS51448">
    <property type="entry name" value="P_TREFOIL_2"/>
    <property type="match status" value="1"/>
</dbReference>
<dbReference type="InterPro" id="IPR017853">
    <property type="entry name" value="GH"/>
</dbReference>
<protein>
    <submittedName>
        <fullName evidence="13">P-type domain-containing protein</fullName>
    </submittedName>
</protein>
<dbReference type="STRING" id="103827.A0A0N5D3A8"/>
<keyword evidence="7 9" id="KW-0326">Glycosidase</keyword>
<reference evidence="11 12" key="2">
    <citation type="submission" date="2018-11" db="EMBL/GenBank/DDBJ databases">
        <authorList>
            <consortium name="Pathogen Informatics"/>
        </authorList>
    </citation>
    <scope>NUCLEOTIDE SEQUENCE [LARGE SCALE GENOMIC DNA]</scope>
</reference>
<evidence type="ECO:0000256" key="8">
    <source>
        <dbReference type="PROSITE-ProRule" id="PRU00779"/>
    </source>
</evidence>
<evidence type="ECO:0000256" key="3">
    <source>
        <dbReference type="ARBA" id="ARBA00022801"/>
    </source>
</evidence>
<dbReference type="Pfam" id="PF01055">
    <property type="entry name" value="Glyco_hydro_31_2nd"/>
    <property type="match status" value="1"/>
</dbReference>
<evidence type="ECO:0000256" key="2">
    <source>
        <dbReference type="ARBA" id="ARBA00007806"/>
    </source>
</evidence>
<evidence type="ECO:0000256" key="1">
    <source>
        <dbReference type="ARBA" id="ARBA00004370"/>
    </source>
</evidence>
<dbReference type="PANTHER" id="PTHR22762:SF94">
    <property type="entry name" value="P-TYPE DOMAIN-CONTAINING PROTEIN"/>
    <property type="match status" value="1"/>
</dbReference>
<keyword evidence="4" id="KW-0472">Membrane</keyword>
<dbReference type="EMBL" id="UYYF01004504">
    <property type="protein sequence ID" value="VDN04852.1"/>
    <property type="molecule type" value="Genomic_DNA"/>
</dbReference>
<dbReference type="GO" id="GO:0005975">
    <property type="term" value="P:carbohydrate metabolic process"/>
    <property type="evidence" value="ECO:0007669"/>
    <property type="project" value="InterPro"/>
</dbReference>
<dbReference type="InterPro" id="IPR000322">
    <property type="entry name" value="Glyco_hydro_31_TIM"/>
</dbReference>
<evidence type="ECO:0000313" key="11">
    <source>
        <dbReference type="EMBL" id="VDN04852.1"/>
    </source>
</evidence>
<dbReference type="Pfam" id="PF21365">
    <property type="entry name" value="Glyco_hydro_31_3rd"/>
    <property type="match status" value="1"/>
</dbReference>
<name>A0A0N5D3A8_THECL</name>
<keyword evidence="3 9" id="KW-0378">Hydrolase</keyword>
<comment type="subcellular location">
    <subcellularLocation>
        <location evidence="1">Membrane</location>
    </subcellularLocation>
</comment>
<dbReference type="OrthoDB" id="1334205at2759"/>
<reference evidence="13" key="1">
    <citation type="submission" date="2016-04" db="UniProtKB">
        <authorList>
            <consortium name="WormBaseParasite"/>
        </authorList>
    </citation>
    <scope>IDENTIFICATION</scope>
</reference>
<dbReference type="GO" id="GO:0016020">
    <property type="term" value="C:membrane"/>
    <property type="evidence" value="ECO:0007669"/>
    <property type="project" value="UniProtKB-SubCell"/>
</dbReference>
<evidence type="ECO:0000256" key="9">
    <source>
        <dbReference type="RuleBase" id="RU361185"/>
    </source>
</evidence>
<feature type="domain" description="P-type" evidence="10">
    <location>
        <begin position="30"/>
        <end position="78"/>
    </location>
</feature>
<sequence>MSKESYEKFKMIAVIIPFFIALNNIKHIEGTILQVPSHQRIDCSPKPGANKADCLSHGCIWDDKEYADQSVPLCYFPAETGYTVVEKLQTSLKLNKAKSGAQNPYGENLPELTVEIKNSYSVINIRIGVQGRYEPTIFLPRTCSDTKQHLLIETTNESEIFAFRIRRKTSGELIWDTSIGGLLFSDQYIQIATLLPSDKIYGFGENVHLSLKHKFANYTTWPMFARDQAPDPENPQRNLYGVHPFYLGLEKDNNAHGVLIWNSNPQEVTTGPGPHLVYRTIGGILDITFFPGPKAEQVIQQYHEYIGRPFLPAYFALGFQFCRYGYRNLSEMKDAIGRIQKAGIPIDVAYADIDYMERYKDFTIGKEYWSDLKEYSEELHKKGMHLILIFDPAVQVNYPTFQRAIEKNASFIEWESYDEVPQEIQDKYPLAKQTKIMLSVVWPDWHVAFPDFLDPKPMTAEWWIDEFKNFHKMVPFDGIWIDMNEPAAFGTNEYHPFYFDDPERPVRIAPLQCAFNGAKSKYDNPLYETWNTYAYNFAESHLSNKTICMSGLTNRGSQRVYDTKNLYGLAEMILTQKAQHAATGKRGAIISRSTFVSSGHYGGHWLGDNSARWIDLKASIIGIQEFNLFGIPYVGADICGFNGKASEELCLRWQQLGAFYPFSRNHNERNEPDQDPSQWPDVAKAAKQANFFRYYYLPYLYSLLFDVALHGGTVIRPVFFEFTSDSQTHDLGEQFMWGSAMMIIPVYQQHATSVSGYLPFTTTWYSLRESDYGTLAKPGRSIFSAKKNELIPVFVRGGAIVVRQKPNTTTTASRNNPLELLITVDSDKSTGQLYWDDGESIVQNFSTYNYFHWFFEFVISADKATLYITQKHTAKDLVVPPIDVIDVIGYHYHPQLNEVSLNQKRIKVNSHRSYYDSLKNQLLIVKTGLVNLEIKKKQKVSWRHQKIFCDSNNC</sequence>
<dbReference type="InterPro" id="IPR000519">
    <property type="entry name" value="P_trefoil_dom"/>
</dbReference>
<dbReference type="InterPro" id="IPR044913">
    <property type="entry name" value="P_trefoil_dom_sf"/>
</dbReference>